<dbReference type="InterPro" id="IPR003953">
    <property type="entry name" value="FAD-dep_OxRdtase_2_FAD-bd"/>
</dbReference>
<dbReference type="GO" id="GO:0033765">
    <property type="term" value="F:steroid dehydrogenase activity, acting on the CH-CH group of donors"/>
    <property type="evidence" value="ECO:0007669"/>
    <property type="project" value="UniProtKB-ARBA"/>
</dbReference>
<dbReference type="AlphaFoldDB" id="A0A6N8JPB1"/>
<dbReference type="Gene3D" id="3.50.50.60">
    <property type="entry name" value="FAD/NAD(P)-binding domain"/>
    <property type="match status" value="1"/>
</dbReference>
<keyword evidence="2" id="KW-0285">Flavoprotein</keyword>
<gene>
    <name evidence="7" type="ORF">GKZ27_10190</name>
</gene>
<keyword evidence="4" id="KW-0560">Oxidoreductase</keyword>
<comment type="cofactor">
    <cofactor evidence="1">
        <name>FAD</name>
        <dbReference type="ChEBI" id="CHEBI:57692"/>
    </cofactor>
</comment>
<dbReference type="InterPro" id="IPR027477">
    <property type="entry name" value="Succ_DH/fumarate_Rdtase_cat_sf"/>
</dbReference>
<evidence type="ECO:0000256" key="1">
    <source>
        <dbReference type="ARBA" id="ARBA00001974"/>
    </source>
</evidence>
<evidence type="ECO:0000256" key="5">
    <source>
        <dbReference type="SAM" id="SignalP"/>
    </source>
</evidence>
<keyword evidence="8" id="KW-1185">Reference proteome</keyword>
<dbReference type="PANTHER" id="PTHR43400:SF7">
    <property type="entry name" value="FAD-DEPENDENT OXIDOREDUCTASE 2 FAD BINDING DOMAIN-CONTAINING PROTEIN"/>
    <property type="match status" value="1"/>
</dbReference>
<dbReference type="SUPFAM" id="SSF51905">
    <property type="entry name" value="FAD/NAD(P)-binding domain"/>
    <property type="match status" value="1"/>
</dbReference>
<evidence type="ECO:0000256" key="4">
    <source>
        <dbReference type="ARBA" id="ARBA00023002"/>
    </source>
</evidence>
<dbReference type="PROSITE" id="PS51318">
    <property type="entry name" value="TAT"/>
    <property type="match status" value="1"/>
</dbReference>
<dbReference type="Proteomes" id="UP000463388">
    <property type="component" value="Unassembled WGS sequence"/>
</dbReference>
<name>A0A6N8JPB1_9ACTN</name>
<evidence type="ECO:0000313" key="8">
    <source>
        <dbReference type="Proteomes" id="UP000463388"/>
    </source>
</evidence>
<evidence type="ECO:0000259" key="6">
    <source>
        <dbReference type="Pfam" id="PF00890"/>
    </source>
</evidence>
<feature type="chain" id="PRO_5039270313" evidence="5">
    <location>
        <begin position="26"/>
        <end position="577"/>
    </location>
</feature>
<comment type="caution">
    <text evidence="7">The sequence shown here is derived from an EMBL/GenBank/DDBJ whole genome shotgun (WGS) entry which is preliminary data.</text>
</comment>
<organism evidence="7 8">
    <name type="scientific">Adlercreutzia mucosicola</name>
    <dbReference type="NCBI Taxonomy" id="580026"/>
    <lineage>
        <taxon>Bacteria</taxon>
        <taxon>Bacillati</taxon>
        <taxon>Actinomycetota</taxon>
        <taxon>Coriobacteriia</taxon>
        <taxon>Eggerthellales</taxon>
        <taxon>Eggerthellaceae</taxon>
        <taxon>Adlercreutzia</taxon>
    </lineage>
</organism>
<dbReference type="RefSeq" id="WP_160347183.1">
    <property type="nucleotide sequence ID" value="NZ_WSRR01000033.1"/>
</dbReference>
<evidence type="ECO:0000313" key="7">
    <source>
        <dbReference type="EMBL" id="MVX61813.1"/>
    </source>
</evidence>
<proteinExistence type="predicted"/>
<sequence length="577" mass="62525">MELNRRDFLKGAVVTGALAAGGALAGCAPAAKEGNAANGTAAAPAEGAASEYLTAASATQKWAFEIPPEPITDIAETVEADVVVVGAGTAGLVTAYSALQQGLDVVVVTASSIPISRGGSNNAIYSKQMEKEGFPRQDPYFILKEMAENSNNVDQRKWYRYYHNSEEAMNWMIDIMEGAGFQTGIERTSNMVEDSLFYQAPAAHGWINAENQAVGMTQPFVVNTLSEKIQAEGGRVLFKNIGRQLVRGGVPNGTTGRVTGIVCEREDGSFAQYNGTRAVVLATGDFSSNRDMMAKYAPQALDMVADEVYDTVDYDKEFVFGGLFPGDGQRMGLWVGAAWQKTFPCAPMGATINAGTTPNAYQNFWGLLVNRDGQRFMNEYCSNILGGRAQTLQPGGESFALWDVNYSNLPDWYPGQGGYGILEKLAPEQVVELWEDSVASGAYIKGDTLEEVLEQVGLPVEETIATIERYNELCEAKEDTDFFKRPENLFPIKTPPFYANKAAGTPGLLTILGGLRTDDNMRVCDADDHPIEGLYNVGTMVGDFYSGFYTFQVEGVNYGACCLTFGYLTGKFIAENE</sequence>
<dbReference type="SUPFAM" id="SSF56425">
    <property type="entry name" value="Succinate dehydrogenase/fumarate reductase flavoprotein, catalytic domain"/>
    <property type="match status" value="1"/>
</dbReference>
<reference evidence="7 8" key="1">
    <citation type="submission" date="2019-12" db="EMBL/GenBank/DDBJ databases">
        <title>Microbes associate with the intestines of laboratory mice.</title>
        <authorList>
            <person name="Navarre W."/>
            <person name="Wong E."/>
        </authorList>
    </citation>
    <scope>NUCLEOTIDE SEQUENCE [LARGE SCALE GENOMIC DNA]</scope>
    <source>
        <strain evidence="7 8">NM66_B29</strain>
    </source>
</reference>
<dbReference type="InterPro" id="IPR006311">
    <property type="entry name" value="TAT_signal"/>
</dbReference>
<protein>
    <submittedName>
        <fullName evidence="7">FAD-dependent oxidoreductase</fullName>
    </submittedName>
</protein>
<dbReference type="NCBIfam" id="TIGR01409">
    <property type="entry name" value="TAT_signal_seq"/>
    <property type="match status" value="1"/>
</dbReference>
<dbReference type="InterPro" id="IPR019546">
    <property type="entry name" value="TAT_signal_bac_arc"/>
</dbReference>
<keyword evidence="3" id="KW-0274">FAD</keyword>
<dbReference type="PROSITE" id="PS51257">
    <property type="entry name" value="PROKAR_LIPOPROTEIN"/>
    <property type="match status" value="1"/>
</dbReference>
<dbReference type="Gene3D" id="3.90.700.10">
    <property type="entry name" value="Succinate dehydrogenase/fumarate reductase flavoprotein, catalytic domain"/>
    <property type="match status" value="1"/>
</dbReference>
<evidence type="ECO:0000256" key="2">
    <source>
        <dbReference type="ARBA" id="ARBA00022630"/>
    </source>
</evidence>
<accession>A0A6N8JPB1</accession>
<dbReference type="EMBL" id="WSRR01000033">
    <property type="protein sequence ID" value="MVX61813.1"/>
    <property type="molecule type" value="Genomic_DNA"/>
</dbReference>
<keyword evidence="5" id="KW-0732">Signal</keyword>
<feature type="signal peptide" evidence="5">
    <location>
        <begin position="1"/>
        <end position="25"/>
    </location>
</feature>
<dbReference type="Pfam" id="PF00890">
    <property type="entry name" value="FAD_binding_2"/>
    <property type="match status" value="1"/>
</dbReference>
<feature type="domain" description="FAD-dependent oxidoreductase 2 FAD-binding" evidence="6">
    <location>
        <begin position="81"/>
        <end position="549"/>
    </location>
</feature>
<dbReference type="InterPro" id="IPR050315">
    <property type="entry name" value="FAD-oxidoreductase_2"/>
</dbReference>
<dbReference type="InterPro" id="IPR036188">
    <property type="entry name" value="FAD/NAD-bd_sf"/>
</dbReference>
<evidence type="ECO:0000256" key="3">
    <source>
        <dbReference type="ARBA" id="ARBA00022827"/>
    </source>
</evidence>
<dbReference type="PANTHER" id="PTHR43400">
    <property type="entry name" value="FUMARATE REDUCTASE"/>
    <property type="match status" value="1"/>
</dbReference>
<dbReference type="PRINTS" id="PR00411">
    <property type="entry name" value="PNDRDTASEI"/>
</dbReference>
<dbReference type="OrthoDB" id="3169790at2"/>